<accession>A0A6V8Q8J5</accession>
<protein>
    <submittedName>
        <fullName evidence="11">Moderate conductance mechanosensitive channel</fullName>
    </submittedName>
</protein>
<keyword evidence="5 7" id="KW-1133">Transmembrane helix</keyword>
<evidence type="ECO:0000256" key="7">
    <source>
        <dbReference type="SAM" id="Phobius"/>
    </source>
</evidence>
<evidence type="ECO:0000256" key="4">
    <source>
        <dbReference type="ARBA" id="ARBA00022692"/>
    </source>
</evidence>
<dbReference type="Pfam" id="PF21082">
    <property type="entry name" value="MS_channel_3rd"/>
    <property type="match status" value="1"/>
</dbReference>
<dbReference type="GO" id="GO:0008381">
    <property type="term" value="F:mechanosensitive monoatomic ion channel activity"/>
    <property type="evidence" value="ECO:0007669"/>
    <property type="project" value="InterPro"/>
</dbReference>
<name>A0A6V8Q8J5_9ACTN</name>
<keyword evidence="4 7" id="KW-0812">Transmembrane</keyword>
<dbReference type="SUPFAM" id="SSF50182">
    <property type="entry name" value="Sm-like ribonucleoproteins"/>
    <property type="match status" value="1"/>
</dbReference>
<keyword evidence="6 7" id="KW-0472">Membrane</keyword>
<dbReference type="Gene3D" id="3.30.70.100">
    <property type="match status" value="1"/>
</dbReference>
<evidence type="ECO:0000259" key="10">
    <source>
        <dbReference type="Pfam" id="PF21088"/>
    </source>
</evidence>
<dbReference type="Gene3D" id="1.10.287.1260">
    <property type="match status" value="1"/>
</dbReference>
<feature type="domain" description="Mechanosensitive ion channel MscS" evidence="8">
    <location>
        <begin position="58"/>
        <end position="123"/>
    </location>
</feature>
<evidence type="ECO:0000313" key="11">
    <source>
        <dbReference type="EMBL" id="GFP18864.1"/>
    </source>
</evidence>
<dbReference type="PANTHER" id="PTHR30460">
    <property type="entry name" value="MODERATE CONDUCTANCE MECHANOSENSITIVE CHANNEL YBIO"/>
    <property type="match status" value="1"/>
</dbReference>
<comment type="similarity">
    <text evidence="2">Belongs to the MscS (TC 1.A.23) family.</text>
</comment>
<dbReference type="Pfam" id="PF00924">
    <property type="entry name" value="MS_channel_2nd"/>
    <property type="match status" value="1"/>
</dbReference>
<evidence type="ECO:0000256" key="1">
    <source>
        <dbReference type="ARBA" id="ARBA00004651"/>
    </source>
</evidence>
<keyword evidence="14" id="KW-1185">Reference proteome</keyword>
<dbReference type="EMBL" id="BLRU01000018">
    <property type="protein sequence ID" value="GFP18864.1"/>
    <property type="molecule type" value="Genomic_DNA"/>
</dbReference>
<dbReference type="InterPro" id="IPR011014">
    <property type="entry name" value="MscS_channel_TM-2"/>
</dbReference>
<dbReference type="EMBL" id="BLRZ01000027">
    <property type="protein sequence ID" value="GFP29844.1"/>
    <property type="molecule type" value="Genomic_DNA"/>
</dbReference>
<feature type="transmembrane region" description="Helical" evidence="7">
    <location>
        <begin position="38"/>
        <end position="60"/>
    </location>
</feature>
<evidence type="ECO:0000256" key="3">
    <source>
        <dbReference type="ARBA" id="ARBA00022475"/>
    </source>
</evidence>
<dbReference type="InterPro" id="IPR049278">
    <property type="entry name" value="MS_channel_C"/>
</dbReference>
<proteinExistence type="inferred from homology"/>
<evidence type="ECO:0000256" key="6">
    <source>
        <dbReference type="ARBA" id="ARBA00023136"/>
    </source>
</evidence>
<dbReference type="InterPro" id="IPR010920">
    <property type="entry name" value="LSM_dom_sf"/>
</dbReference>
<dbReference type="Gene3D" id="2.30.30.60">
    <property type="match status" value="1"/>
</dbReference>
<feature type="domain" description="Mechanosensitive ion channel MscS C-terminal" evidence="9">
    <location>
        <begin position="130"/>
        <end position="216"/>
    </location>
</feature>
<dbReference type="SUPFAM" id="SSF82861">
    <property type="entry name" value="Mechanosensitive channel protein MscS (YggB), transmembrane region"/>
    <property type="match status" value="1"/>
</dbReference>
<gene>
    <name evidence="11" type="ORF">HKBW3S03_00369</name>
    <name evidence="12" type="ORF">HKBW3S34_00764</name>
</gene>
<organism evidence="11 13">
    <name type="scientific">Candidatus Hakubella thermalkaliphila</name>
    <dbReference type="NCBI Taxonomy" id="2754717"/>
    <lineage>
        <taxon>Bacteria</taxon>
        <taxon>Bacillati</taxon>
        <taxon>Actinomycetota</taxon>
        <taxon>Actinomycetota incertae sedis</taxon>
        <taxon>Candidatus Hakubellales</taxon>
        <taxon>Candidatus Hakubellaceae</taxon>
        <taxon>Candidatus Hakubella</taxon>
    </lineage>
</organism>
<dbReference type="SUPFAM" id="SSF82689">
    <property type="entry name" value="Mechanosensitive channel protein MscS (YggB), C-terminal domain"/>
    <property type="match status" value="1"/>
</dbReference>
<dbReference type="InterPro" id="IPR045276">
    <property type="entry name" value="YbiO_bact"/>
</dbReference>
<evidence type="ECO:0000313" key="13">
    <source>
        <dbReference type="Proteomes" id="UP000574717"/>
    </source>
</evidence>
<dbReference type="AlphaFoldDB" id="A0A6V8Q8J5"/>
<dbReference type="Proteomes" id="UP000588083">
    <property type="component" value="Unassembled WGS sequence"/>
</dbReference>
<comment type="caution">
    <text evidence="11">The sequence shown here is derived from an EMBL/GenBank/DDBJ whole genome shotgun (WGS) entry which is preliminary data.</text>
</comment>
<evidence type="ECO:0000313" key="12">
    <source>
        <dbReference type="EMBL" id="GFP29844.1"/>
    </source>
</evidence>
<dbReference type="Pfam" id="PF21088">
    <property type="entry name" value="MS_channel_1st"/>
    <property type="match status" value="1"/>
</dbReference>
<comment type="subcellular location">
    <subcellularLocation>
        <location evidence="1">Cell membrane</location>
        <topology evidence="1">Multi-pass membrane protein</topology>
    </subcellularLocation>
</comment>
<evidence type="ECO:0000313" key="14">
    <source>
        <dbReference type="Proteomes" id="UP000588083"/>
    </source>
</evidence>
<evidence type="ECO:0000259" key="9">
    <source>
        <dbReference type="Pfam" id="PF21082"/>
    </source>
</evidence>
<dbReference type="InterPro" id="IPR049142">
    <property type="entry name" value="MS_channel_1st"/>
</dbReference>
<sequence length="230" mass="25419">MEAQKRAKTLGSIINSTLTVIVAFVALMMILQEFNIKIMPILAGAGIAGLAIGFGAQTLVKDVINGFFILLENQYYVGDIIKVKDVAGAVEGINLRRTVLRDMEGAVHFIPNGQITQVANLTRDWSGLIVEVGVDYKEDIDEVSEVLNQIGQELAQDGEYKDVVLEPPTVVGVIDFSESQVTLRMMGKVVPSKQWGTAQELRRRIKKKFDQAGIEIPFPHRVVISPKKRE</sequence>
<feature type="domain" description="Mechanosensitive ion channel transmembrane helices 2/3" evidence="10">
    <location>
        <begin position="18"/>
        <end position="57"/>
    </location>
</feature>
<dbReference type="InterPro" id="IPR023408">
    <property type="entry name" value="MscS_beta-dom_sf"/>
</dbReference>
<keyword evidence="3" id="KW-1003">Cell membrane</keyword>
<dbReference type="InterPro" id="IPR006685">
    <property type="entry name" value="MscS_channel_2nd"/>
</dbReference>
<dbReference type="PANTHER" id="PTHR30460:SF0">
    <property type="entry name" value="MODERATE CONDUCTANCE MECHANOSENSITIVE CHANNEL YBIO"/>
    <property type="match status" value="1"/>
</dbReference>
<reference evidence="13 14" key="1">
    <citation type="journal article" date="2020" name="Front. Microbiol.">
        <title>Single-cell genomics of novel Actinobacteria with the Wood-Ljungdahl pathway discovered in a serpentinizing system.</title>
        <authorList>
            <person name="Merino N."/>
            <person name="Kawai M."/>
            <person name="Boyd E.S."/>
            <person name="Colman D.R."/>
            <person name="McGlynn S.E."/>
            <person name="Nealson K.H."/>
            <person name="Kurokawa K."/>
            <person name="Hongoh Y."/>
        </authorList>
    </citation>
    <scope>NUCLEOTIDE SEQUENCE [LARGE SCALE GENOMIC DNA]</scope>
    <source>
        <strain evidence="11 13">S03</strain>
        <strain evidence="12 14">S34</strain>
    </source>
</reference>
<evidence type="ECO:0000256" key="5">
    <source>
        <dbReference type="ARBA" id="ARBA00022989"/>
    </source>
</evidence>
<dbReference type="GO" id="GO:0005886">
    <property type="term" value="C:plasma membrane"/>
    <property type="evidence" value="ECO:0007669"/>
    <property type="project" value="UniProtKB-SubCell"/>
</dbReference>
<dbReference type="InterPro" id="IPR011066">
    <property type="entry name" value="MscS_channel_C_sf"/>
</dbReference>
<evidence type="ECO:0000256" key="2">
    <source>
        <dbReference type="ARBA" id="ARBA00008017"/>
    </source>
</evidence>
<feature type="transmembrane region" description="Helical" evidence="7">
    <location>
        <begin position="12"/>
        <end position="32"/>
    </location>
</feature>
<dbReference type="Proteomes" id="UP000574717">
    <property type="component" value="Unassembled WGS sequence"/>
</dbReference>
<evidence type="ECO:0000259" key="8">
    <source>
        <dbReference type="Pfam" id="PF00924"/>
    </source>
</evidence>